<dbReference type="EMBL" id="UINC01062065">
    <property type="protein sequence ID" value="SVB88305.1"/>
    <property type="molecule type" value="Genomic_DNA"/>
</dbReference>
<evidence type="ECO:0000256" key="1">
    <source>
        <dbReference type="SAM" id="MobiDB-lite"/>
    </source>
</evidence>
<sequence length="212" mass="24509">MLDLKLIRSQSEAIAENCKNRNVDLDVPELLRLDEEVRGLNTQLDTVRQQRNEISNRMKKPLSNEERQPLIEQSKSLRDEESRIEEKFRGLKEQRDEIQRMIPNLTHPDSPIGRTDEDNLPLREVGKVPEYDFEAKDHVELMEALDLVDFEGGAKVAGQKFYYLKNQAVFLELALANYALNLLREEGFTPFMTPDLARNQILDGIGFNPRGE</sequence>
<feature type="region of interest" description="Disordered" evidence="1">
    <location>
        <begin position="53"/>
        <end position="79"/>
    </location>
</feature>
<dbReference type="GO" id="GO:0006434">
    <property type="term" value="P:seryl-tRNA aminoacylation"/>
    <property type="evidence" value="ECO:0007669"/>
    <property type="project" value="InterPro"/>
</dbReference>
<dbReference type="SUPFAM" id="SSF55681">
    <property type="entry name" value="Class II aaRS and biotin synthetases"/>
    <property type="match status" value="1"/>
</dbReference>
<dbReference type="SUPFAM" id="SSF46589">
    <property type="entry name" value="tRNA-binding arm"/>
    <property type="match status" value="1"/>
</dbReference>
<evidence type="ECO:0000313" key="3">
    <source>
        <dbReference type="EMBL" id="SVB88305.1"/>
    </source>
</evidence>
<reference evidence="3" key="1">
    <citation type="submission" date="2018-05" db="EMBL/GenBank/DDBJ databases">
        <authorList>
            <person name="Lanie J.A."/>
            <person name="Ng W.-L."/>
            <person name="Kazmierczak K.M."/>
            <person name="Andrzejewski T.M."/>
            <person name="Davidsen T.M."/>
            <person name="Wayne K.J."/>
            <person name="Tettelin H."/>
            <person name="Glass J.I."/>
            <person name="Rusch D."/>
            <person name="Podicherti R."/>
            <person name="Tsui H.-C.T."/>
            <person name="Winkler M.E."/>
        </authorList>
    </citation>
    <scope>NUCLEOTIDE SEQUENCE</scope>
</reference>
<name>A0A382HMJ9_9ZZZZ</name>
<protein>
    <recommendedName>
        <fullName evidence="2">Serine-tRNA synthetase type1 N-terminal domain-containing protein</fullName>
    </recommendedName>
</protein>
<accession>A0A382HMJ9</accession>
<evidence type="ECO:0000259" key="2">
    <source>
        <dbReference type="Pfam" id="PF02403"/>
    </source>
</evidence>
<dbReference type="AlphaFoldDB" id="A0A382HMJ9"/>
<dbReference type="Gene3D" id="1.10.287.40">
    <property type="entry name" value="Serine-tRNA synthetase, tRNA binding domain"/>
    <property type="match status" value="1"/>
</dbReference>
<dbReference type="Pfam" id="PF02403">
    <property type="entry name" value="Seryl_tRNA_N"/>
    <property type="match status" value="1"/>
</dbReference>
<dbReference type="InterPro" id="IPR045864">
    <property type="entry name" value="aa-tRNA-synth_II/BPL/LPL"/>
</dbReference>
<dbReference type="InterPro" id="IPR015866">
    <property type="entry name" value="Ser-tRNA-synth_1_N"/>
</dbReference>
<dbReference type="InterPro" id="IPR002317">
    <property type="entry name" value="Ser-tRNA-ligase_type_1"/>
</dbReference>
<feature type="non-terminal residue" evidence="3">
    <location>
        <position position="212"/>
    </location>
</feature>
<dbReference type="InterPro" id="IPR010978">
    <property type="entry name" value="tRNA-bd_arm"/>
</dbReference>
<dbReference type="GO" id="GO:0004828">
    <property type="term" value="F:serine-tRNA ligase activity"/>
    <property type="evidence" value="ECO:0007669"/>
    <property type="project" value="InterPro"/>
</dbReference>
<organism evidence="3">
    <name type="scientific">marine metagenome</name>
    <dbReference type="NCBI Taxonomy" id="408172"/>
    <lineage>
        <taxon>unclassified sequences</taxon>
        <taxon>metagenomes</taxon>
        <taxon>ecological metagenomes</taxon>
    </lineage>
</organism>
<proteinExistence type="predicted"/>
<dbReference type="Gene3D" id="3.30.930.10">
    <property type="entry name" value="Bira Bifunctional Protein, Domain 2"/>
    <property type="match status" value="1"/>
</dbReference>
<gene>
    <name evidence="3" type="ORF">METZ01_LOCUS241159</name>
</gene>
<dbReference type="PANTHER" id="PTHR11778">
    <property type="entry name" value="SERYL-TRNA SYNTHETASE"/>
    <property type="match status" value="1"/>
</dbReference>
<dbReference type="GO" id="GO:0005524">
    <property type="term" value="F:ATP binding"/>
    <property type="evidence" value="ECO:0007669"/>
    <property type="project" value="InterPro"/>
</dbReference>
<dbReference type="InterPro" id="IPR042103">
    <property type="entry name" value="SerRS_1_N_sf"/>
</dbReference>
<feature type="domain" description="Serine-tRNA synthetase type1 N-terminal" evidence="2">
    <location>
        <begin position="1"/>
        <end position="105"/>
    </location>
</feature>